<comment type="caution">
    <text evidence="6">The sequence shown here is derived from an EMBL/GenBank/DDBJ whole genome shotgun (WGS) entry which is preliminary data.</text>
</comment>
<evidence type="ECO:0000259" key="4">
    <source>
        <dbReference type="Pfam" id="PF00905"/>
    </source>
</evidence>
<dbReference type="PANTHER" id="PTHR30627:SF1">
    <property type="entry name" value="PEPTIDOGLYCAN D,D-TRANSPEPTIDASE FTSI"/>
    <property type="match status" value="1"/>
</dbReference>
<comment type="subcellular location">
    <subcellularLocation>
        <location evidence="1">Membrane</location>
    </subcellularLocation>
</comment>
<dbReference type="SUPFAM" id="SSF56601">
    <property type="entry name" value="beta-lactamase/transpeptidase-like"/>
    <property type="match status" value="1"/>
</dbReference>
<comment type="similarity">
    <text evidence="2">Belongs to the transpeptidase family.</text>
</comment>
<protein>
    <submittedName>
        <fullName evidence="6">Penicillin-binding protein 2</fullName>
    </submittedName>
</protein>
<evidence type="ECO:0000256" key="3">
    <source>
        <dbReference type="ARBA" id="ARBA00023136"/>
    </source>
</evidence>
<dbReference type="InterPro" id="IPR050515">
    <property type="entry name" value="Beta-lactam/transpept"/>
</dbReference>
<dbReference type="PANTHER" id="PTHR30627">
    <property type="entry name" value="PEPTIDOGLYCAN D,D-TRANSPEPTIDASE"/>
    <property type="match status" value="1"/>
</dbReference>
<keyword evidence="3" id="KW-0472">Membrane</keyword>
<evidence type="ECO:0000313" key="7">
    <source>
        <dbReference type="Proteomes" id="UP000282515"/>
    </source>
</evidence>
<keyword evidence="7" id="KW-1185">Reference proteome</keyword>
<dbReference type="InterPro" id="IPR012338">
    <property type="entry name" value="Beta-lactam/transpept-like"/>
</dbReference>
<evidence type="ECO:0000256" key="1">
    <source>
        <dbReference type="ARBA" id="ARBA00004370"/>
    </source>
</evidence>
<evidence type="ECO:0000259" key="5">
    <source>
        <dbReference type="Pfam" id="PF03717"/>
    </source>
</evidence>
<dbReference type="Gene3D" id="3.30.450.330">
    <property type="match status" value="1"/>
</dbReference>
<dbReference type="Gene3D" id="3.40.710.10">
    <property type="entry name" value="DD-peptidase/beta-lactamase superfamily"/>
    <property type="match status" value="1"/>
</dbReference>
<evidence type="ECO:0000256" key="2">
    <source>
        <dbReference type="ARBA" id="ARBA00007171"/>
    </source>
</evidence>
<sequence length="580" mass="61625">MTTAVTRRRLRLCLIVVLAVFLLFGARLFQIQGVDAKAYAAMAVQTGTATTTVPAPRGAILDRNGVELAANVDGLTITADPSMTAEHAPQIARILYEKLPEHIDYFETIETLRTPDSRFVYLVRDLPASEATEAVEAVRDASYTGVFTEKEVLRSYPGGSLAANLLGFTDAEGKGVQGIEQMYDEALTGTDGSSTFEVSSTGQRIPMADSTVEEMVPGTAVKTTIDRDLQWFADQRLAEVVSSAGADWGLAITMDVKTCQILQMSQSPTFDPDARTGITERNTVSRATQTVYEPGSVMKPVTMAALADQGLIDADSKIRVPSQMVIDGFPIGDHWDHGELQMTAAGVIAQSSNLGTIIAAQQMDDQTFHDYLSRFGFGSTTGIELPGESAGILAPADGWTDAKHATTSFGQGISVTAVQMMRALGAIANDGVACDPTVVESTIAPDGTETPNEPGESTRVVSSDAAAQVTRMMEAVTADDGTAPAAQIQGYRVAGKTGTAWRVNPDTGRYVRGQNTVSFAGFAPADKPRFLTYIVIDKPPANAGGGSLAGPVFHDIMSMTLERFGVTPTGSAPPKVEQYW</sequence>
<dbReference type="Proteomes" id="UP000282515">
    <property type="component" value="Unassembled WGS sequence"/>
</dbReference>
<dbReference type="RefSeq" id="WP_121794119.1">
    <property type="nucleotide sequence ID" value="NZ_RDBF01000005.1"/>
</dbReference>
<evidence type="ECO:0000313" key="6">
    <source>
        <dbReference type="EMBL" id="RLV55923.1"/>
    </source>
</evidence>
<dbReference type="EMBL" id="RDBF01000005">
    <property type="protein sequence ID" value="RLV55923.1"/>
    <property type="molecule type" value="Genomic_DNA"/>
</dbReference>
<name>A0A3L8PME9_9ACTN</name>
<dbReference type="GO" id="GO:0008658">
    <property type="term" value="F:penicillin binding"/>
    <property type="evidence" value="ECO:0007669"/>
    <property type="project" value="InterPro"/>
</dbReference>
<dbReference type="GO" id="GO:0071555">
    <property type="term" value="P:cell wall organization"/>
    <property type="evidence" value="ECO:0007669"/>
    <property type="project" value="TreeGrafter"/>
</dbReference>
<accession>A0A3L8PME9</accession>
<dbReference type="InterPro" id="IPR005311">
    <property type="entry name" value="PBP_dimer"/>
</dbReference>
<dbReference type="AlphaFoldDB" id="A0A3L8PME9"/>
<reference evidence="6 7" key="1">
    <citation type="submission" date="2018-10" db="EMBL/GenBank/DDBJ databases">
        <title>Aeromicrobium sp. 9W16Y-2 whole genome shotgun sequence.</title>
        <authorList>
            <person name="Li F."/>
        </authorList>
    </citation>
    <scope>NUCLEOTIDE SEQUENCE [LARGE SCALE GENOMIC DNA]</scope>
    <source>
        <strain evidence="6 7">9W16Y-2</strain>
    </source>
</reference>
<dbReference type="GO" id="GO:0005886">
    <property type="term" value="C:plasma membrane"/>
    <property type="evidence" value="ECO:0007669"/>
    <property type="project" value="TreeGrafter"/>
</dbReference>
<dbReference type="OrthoDB" id="9789078at2"/>
<feature type="domain" description="Penicillin-binding protein transpeptidase" evidence="4">
    <location>
        <begin position="249"/>
        <end position="557"/>
    </location>
</feature>
<dbReference type="InterPro" id="IPR036138">
    <property type="entry name" value="PBP_dimer_sf"/>
</dbReference>
<gene>
    <name evidence="6" type="ORF">D9V41_08450</name>
</gene>
<dbReference type="InterPro" id="IPR001460">
    <property type="entry name" value="PCN-bd_Tpept"/>
</dbReference>
<dbReference type="Gene3D" id="3.90.1310.10">
    <property type="entry name" value="Penicillin-binding protein 2a (Domain 2)"/>
    <property type="match status" value="1"/>
</dbReference>
<proteinExistence type="inferred from homology"/>
<feature type="domain" description="Penicillin-binding protein dimerisation" evidence="5">
    <location>
        <begin position="53"/>
        <end position="205"/>
    </location>
</feature>
<dbReference type="Pfam" id="PF00905">
    <property type="entry name" value="Transpeptidase"/>
    <property type="match status" value="1"/>
</dbReference>
<dbReference type="Pfam" id="PF03717">
    <property type="entry name" value="PBP_dimer"/>
    <property type="match status" value="1"/>
</dbReference>
<organism evidence="6 7">
    <name type="scientific">Aeromicrobium phragmitis</name>
    <dbReference type="NCBI Taxonomy" id="2478914"/>
    <lineage>
        <taxon>Bacteria</taxon>
        <taxon>Bacillati</taxon>
        <taxon>Actinomycetota</taxon>
        <taxon>Actinomycetes</taxon>
        <taxon>Propionibacteriales</taxon>
        <taxon>Nocardioidaceae</taxon>
        <taxon>Aeromicrobium</taxon>
    </lineage>
</organism>
<dbReference type="SUPFAM" id="SSF56519">
    <property type="entry name" value="Penicillin binding protein dimerisation domain"/>
    <property type="match status" value="1"/>
</dbReference>